<protein>
    <recommendedName>
        <fullName evidence="3">RNA polymerase II holoenzyme cyclin-like subunit</fullName>
    </recommendedName>
</protein>
<dbReference type="CDD" id="cd20546">
    <property type="entry name" value="CYCLIN_SpCG1C_ScCTK2-like_rpt2"/>
    <property type="match status" value="1"/>
</dbReference>
<dbReference type="InterPro" id="IPR006671">
    <property type="entry name" value="Cyclin_N"/>
</dbReference>
<evidence type="ECO:0000256" key="2">
    <source>
        <dbReference type="ARBA" id="ARBA00011612"/>
    </source>
</evidence>
<dbReference type="SMART" id="SM00385">
    <property type="entry name" value="CYCLIN"/>
    <property type="match status" value="2"/>
</dbReference>
<dbReference type="InterPro" id="IPR013763">
    <property type="entry name" value="Cyclin-like_dom"/>
</dbReference>
<evidence type="ECO:0000256" key="4">
    <source>
        <dbReference type="ARBA" id="ARBA00025278"/>
    </source>
</evidence>
<evidence type="ECO:0000313" key="8">
    <source>
        <dbReference type="EMBL" id="GAD96460.1"/>
    </source>
</evidence>
<feature type="compositionally biased region" description="Basic and acidic residues" evidence="6">
    <location>
        <begin position="358"/>
        <end position="382"/>
    </location>
</feature>
<feature type="region of interest" description="Disordered" evidence="6">
    <location>
        <begin position="321"/>
        <end position="382"/>
    </location>
</feature>
<comment type="caution">
    <text evidence="8">The sequence shown here is derived from an EMBL/GenBank/DDBJ whole genome shotgun (WGS) entry which is preliminary data.</text>
</comment>
<dbReference type="InterPro" id="IPR043198">
    <property type="entry name" value="Cyclin/Ssn8"/>
</dbReference>
<dbReference type="GO" id="GO:0016538">
    <property type="term" value="F:cyclin-dependent protein serine/threonine kinase regulator activity"/>
    <property type="evidence" value="ECO:0007669"/>
    <property type="project" value="InterPro"/>
</dbReference>
<feature type="compositionally biased region" description="Polar residues" evidence="6">
    <location>
        <begin position="341"/>
        <end position="354"/>
    </location>
</feature>
<gene>
    <name evidence="8" type="ORF">PVAR5_5114</name>
</gene>
<dbReference type="InParanoid" id="V5I1C5"/>
<name>V5I1C5_BYSSN</name>
<feature type="domain" description="Cyclin-like" evidence="7">
    <location>
        <begin position="197"/>
        <end position="283"/>
    </location>
</feature>
<evidence type="ECO:0000256" key="3">
    <source>
        <dbReference type="ARBA" id="ARBA00014912"/>
    </source>
</evidence>
<dbReference type="OrthoDB" id="4951845at2759"/>
<dbReference type="PANTHER" id="PTHR10026">
    <property type="entry name" value="CYCLIN"/>
    <property type="match status" value="1"/>
</dbReference>
<comment type="subunit">
    <text evidence="2">Component of the SRB8-11 complex, a regulatory module of the Mediator complex.</text>
</comment>
<dbReference type="FunFam" id="1.10.472.10:FF:000101">
    <property type="entry name" value="Cyclin, putative"/>
    <property type="match status" value="1"/>
</dbReference>
<comment type="similarity">
    <text evidence="1">Belongs to the cyclin family. Cyclin C subfamily.</text>
</comment>
<organism evidence="8 9">
    <name type="scientific">Byssochlamys spectabilis (strain No. 5 / NBRC 109023)</name>
    <name type="common">Paecilomyces variotii</name>
    <dbReference type="NCBI Taxonomy" id="1356009"/>
    <lineage>
        <taxon>Eukaryota</taxon>
        <taxon>Fungi</taxon>
        <taxon>Dikarya</taxon>
        <taxon>Ascomycota</taxon>
        <taxon>Pezizomycotina</taxon>
        <taxon>Eurotiomycetes</taxon>
        <taxon>Eurotiomycetidae</taxon>
        <taxon>Eurotiales</taxon>
        <taxon>Thermoascaceae</taxon>
        <taxon>Paecilomyces</taxon>
    </lineage>
</organism>
<evidence type="ECO:0000256" key="5">
    <source>
        <dbReference type="RuleBase" id="RU000383"/>
    </source>
</evidence>
<feature type="domain" description="Cyclin-like" evidence="7">
    <location>
        <begin position="85"/>
        <end position="184"/>
    </location>
</feature>
<evidence type="ECO:0000256" key="6">
    <source>
        <dbReference type="SAM" id="MobiDB-lite"/>
    </source>
</evidence>
<dbReference type="AlphaFoldDB" id="V5I1C5"/>
<evidence type="ECO:0000256" key="1">
    <source>
        <dbReference type="ARBA" id="ARBA00008638"/>
    </source>
</evidence>
<dbReference type="FunFam" id="1.10.472.10:FF:000073">
    <property type="entry name" value="C-type cyclin"/>
    <property type="match status" value="1"/>
</dbReference>
<dbReference type="FunCoup" id="V5I1C5">
    <property type="interactions" value="79"/>
</dbReference>
<dbReference type="Pfam" id="PF00134">
    <property type="entry name" value="Cyclin_N"/>
    <property type="match status" value="1"/>
</dbReference>
<dbReference type="GO" id="GO:0006357">
    <property type="term" value="P:regulation of transcription by RNA polymerase II"/>
    <property type="evidence" value="ECO:0007669"/>
    <property type="project" value="InterPro"/>
</dbReference>
<dbReference type="Gene3D" id="1.10.472.10">
    <property type="entry name" value="Cyclin-like"/>
    <property type="match status" value="2"/>
</dbReference>
<proteinExistence type="inferred from homology"/>
<sequence length="400" mass="45328">MDHHQKNTFFSSVNSIPLGTSRMAPEKKDSARMDVEAAPPDVPMPHPSFIQVAKPYVFEQTIQDCIAALGVDPLREESLRLQGVAWIDSVRRALHLPVRTFNTAVVYYHKFRLVHADNEYNYMDAAAAALFTACKIEDTLKKSREIVCTAFNLKLPPAEHLSPDDSLFEVHARGIIGLERLMLEANGFDFRSRHPQNRLVKLAKSYGVQKDSEVANISYRISIDLYRTFAPIKQTTTTMAFACLELAGRLVDNHLEDVESGKDYEKWKTSREEVMETLLDLLELYTHHRGSTSVGPSFPVDKFLTIRIPLNQEVDAKKLPRYTNWRNGDTNGSRDGKDASTKNASIQNPLTPMSATGERPKPGGRDGTVRFMLDPERAEDEKATVSEYFKNEMEEYEIEE</sequence>
<reference evidence="9" key="1">
    <citation type="journal article" date="2014" name="Genome Announc.">
        <title>Draft genome sequence of the formaldehyde-resistant fungus Byssochlamys spectabilis No. 5 (anamorph Paecilomyces variotii No. 5) (NBRC109023).</title>
        <authorList>
            <person name="Oka T."/>
            <person name="Ekino K."/>
            <person name="Fukuda K."/>
            <person name="Nomura Y."/>
        </authorList>
    </citation>
    <scope>NUCLEOTIDE SEQUENCE [LARGE SCALE GENOMIC DNA]</scope>
    <source>
        <strain evidence="9">No. 5 / NBRC 109023</strain>
    </source>
</reference>
<evidence type="ECO:0000259" key="7">
    <source>
        <dbReference type="SMART" id="SM00385"/>
    </source>
</evidence>
<accession>V5I1C5</accession>
<comment type="function">
    <text evidence="4">Component of the SRB8-11 complex. The SRB8-11 complex is a regulatory module of the Mediator complex which is itself involved in regulation of basal and activated RNA polymerase II-dependent transcription. The SRB8-11 complex may be involved in the transcriptional repression of a subset of genes regulated by Mediator. It may inhibit the association of the Mediator complex with RNA polymerase II to form the holoenzyme complex. The SRB8-11 complex phosphorylates the C-terminal domain (CTD) of the largest subunit of RNA polymerase II.</text>
</comment>
<dbReference type="InterPro" id="IPR036915">
    <property type="entry name" value="Cyclin-like_sf"/>
</dbReference>
<dbReference type="EMBL" id="BAUL01000165">
    <property type="protein sequence ID" value="GAD96460.1"/>
    <property type="molecule type" value="Genomic_DNA"/>
</dbReference>
<dbReference type="HOGENOM" id="CLU_038278_1_0_1"/>
<dbReference type="Proteomes" id="UP000018001">
    <property type="component" value="Unassembled WGS sequence"/>
</dbReference>
<keyword evidence="9" id="KW-1185">Reference proteome</keyword>
<dbReference type="SUPFAM" id="SSF47954">
    <property type="entry name" value="Cyclin-like"/>
    <property type="match status" value="2"/>
</dbReference>
<evidence type="ECO:0000313" key="9">
    <source>
        <dbReference type="Proteomes" id="UP000018001"/>
    </source>
</evidence>
<keyword evidence="5" id="KW-0195">Cyclin</keyword>
<dbReference type="eggNOG" id="KOG0834">
    <property type="taxonomic scope" value="Eukaryota"/>
</dbReference>